<dbReference type="Proteomes" id="UP000287033">
    <property type="component" value="Unassembled WGS sequence"/>
</dbReference>
<organism evidence="1 2">
    <name type="scientific">Chiloscyllium punctatum</name>
    <name type="common">Brownbanded bambooshark</name>
    <name type="synonym">Hemiscyllium punctatum</name>
    <dbReference type="NCBI Taxonomy" id="137246"/>
    <lineage>
        <taxon>Eukaryota</taxon>
        <taxon>Metazoa</taxon>
        <taxon>Chordata</taxon>
        <taxon>Craniata</taxon>
        <taxon>Vertebrata</taxon>
        <taxon>Chondrichthyes</taxon>
        <taxon>Elasmobranchii</taxon>
        <taxon>Galeomorphii</taxon>
        <taxon>Galeoidea</taxon>
        <taxon>Orectolobiformes</taxon>
        <taxon>Hemiscylliidae</taxon>
        <taxon>Chiloscyllium</taxon>
    </lineage>
</organism>
<sequence length="135" mass="16010">MEDDRIPKVILDGELAPGKRPIWHPQLHYKDLYMRDMKALDIITESWERLAADRTRWRSTLNHHLRRGEMNLMSAAADKRACRKECSYSSRSTTTYRCYLCDRDCHSSIDLFSHKRHCFREAESWNNEDATHGQP</sequence>
<name>A0A401SBX5_CHIPU</name>
<protein>
    <submittedName>
        <fullName evidence="1">Uncharacterized protein</fullName>
    </submittedName>
</protein>
<dbReference type="STRING" id="137246.A0A401SBX5"/>
<dbReference type="OMA" id="EREDACI"/>
<keyword evidence="2" id="KW-1185">Reference proteome</keyword>
<dbReference type="OrthoDB" id="425681at2759"/>
<dbReference type="EMBL" id="BEZZ01000182">
    <property type="protein sequence ID" value="GCC27902.1"/>
    <property type="molecule type" value="Genomic_DNA"/>
</dbReference>
<comment type="caution">
    <text evidence="1">The sequence shown here is derived from an EMBL/GenBank/DDBJ whole genome shotgun (WGS) entry which is preliminary data.</text>
</comment>
<dbReference type="AlphaFoldDB" id="A0A401SBX5"/>
<gene>
    <name evidence="1" type="ORF">chiPu_0006328</name>
</gene>
<evidence type="ECO:0000313" key="1">
    <source>
        <dbReference type="EMBL" id="GCC27902.1"/>
    </source>
</evidence>
<reference evidence="1 2" key="1">
    <citation type="journal article" date="2018" name="Nat. Ecol. Evol.">
        <title>Shark genomes provide insights into elasmobranch evolution and the origin of vertebrates.</title>
        <authorList>
            <person name="Hara Y"/>
            <person name="Yamaguchi K"/>
            <person name="Onimaru K"/>
            <person name="Kadota M"/>
            <person name="Koyanagi M"/>
            <person name="Keeley SD"/>
            <person name="Tatsumi K"/>
            <person name="Tanaka K"/>
            <person name="Motone F"/>
            <person name="Kageyama Y"/>
            <person name="Nozu R"/>
            <person name="Adachi N"/>
            <person name="Nishimura O"/>
            <person name="Nakagawa R"/>
            <person name="Tanegashima C"/>
            <person name="Kiyatake I"/>
            <person name="Matsumoto R"/>
            <person name="Murakumo K"/>
            <person name="Nishida K"/>
            <person name="Terakita A"/>
            <person name="Kuratani S"/>
            <person name="Sato K"/>
            <person name="Hyodo S Kuraku.S."/>
        </authorList>
    </citation>
    <scope>NUCLEOTIDE SEQUENCE [LARGE SCALE GENOMIC DNA]</scope>
</reference>
<accession>A0A401SBX5</accession>
<proteinExistence type="predicted"/>
<evidence type="ECO:0000313" key="2">
    <source>
        <dbReference type="Proteomes" id="UP000287033"/>
    </source>
</evidence>